<feature type="compositionally biased region" description="Basic and acidic residues" evidence="1">
    <location>
        <begin position="491"/>
        <end position="502"/>
    </location>
</feature>
<feature type="compositionally biased region" description="Acidic residues" evidence="1">
    <location>
        <begin position="725"/>
        <end position="740"/>
    </location>
</feature>
<feature type="region of interest" description="Disordered" evidence="1">
    <location>
        <begin position="406"/>
        <end position="428"/>
    </location>
</feature>
<feature type="compositionally biased region" description="Low complexity" evidence="1">
    <location>
        <begin position="319"/>
        <end position="328"/>
    </location>
</feature>
<feature type="region of interest" description="Disordered" evidence="1">
    <location>
        <begin position="292"/>
        <end position="328"/>
    </location>
</feature>
<evidence type="ECO:0000313" key="2">
    <source>
        <dbReference type="Proteomes" id="UP000515160"/>
    </source>
</evidence>
<protein>
    <submittedName>
        <fullName evidence="3">Uncharacterized protein LOC117571313</fullName>
    </submittedName>
</protein>
<sequence length="764" mass="83394">MSRLGIRKIISHYLNSNDRHIMLNSPSLQFANAKQLRKQENRSLDGTPRSSVIAQVPATQKVKTPTASKQLQPGVLKQFVLGQRQMSNTNYFADVRQNFNGSHAKLRLSLKAAKEMGATDVRATREAGGTGATTPAKATANTSQLTNPELLQYLSGCCKLCAVCGQQRVSVTTGNNGICAACNARIQGALAAFKQQQSAPTIRLKGACDRCPPPCTCGMRAPPEGFPGAAEKPLYNDGGQEHDTSAAPAAAQPHPFNIIVLQDCNNHNLIDQLTAALTVSCQQQNPVVQHPHPYNSIWQQPSPPYADPQYSNYAPDPQNTYSNNPSYNHSPNGPFMYVANNSIGGSPQLNHSPPNGNISNGLPPQHCQCDPGSTNGQPQHCFCGASSNGGEQSFVYCPNINGQHDEHNRNLSTESSTASAKTAGGEQLNNGGHPTCTCKCEACRIGYEERMKLPQLVAQALEIFVRNHKIEENDKKPLDTKASITSINGDNGKKPFENNEKSKGKHKGKFGDKKNMNAKPKEKFADNSKNRSGEKSKDRTVDKSKAFGKTNDRSAVKETFVDKSKQKFTKQSAEKSGNPPKAGKGKSKKNKGKQNEHKTESLFYLPQSNNCCGKPYCLPCCLPAGSGSCCQRRCNGGNVAVGADGDHPNRVNCARNCGRCISCPNCPGYSRPAPARDIIHPVAHFRPGQLQYPASFMLQRNGDFVRRSLVRTAAGVTVHEVQRAEEEDEDQEYGEEDEVEEPKQQPKQPHQLRFQCPNNYPFWR</sequence>
<dbReference type="OrthoDB" id="7873306at2759"/>
<dbReference type="AlphaFoldDB" id="A0A6P8XB32"/>
<organism evidence="2 3">
    <name type="scientific">Drosophila albomicans</name>
    <name type="common">Fruit fly</name>
    <dbReference type="NCBI Taxonomy" id="7291"/>
    <lineage>
        <taxon>Eukaryota</taxon>
        <taxon>Metazoa</taxon>
        <taxon>Ecdysozoa</taxon>
        <taxon>Arthropoda</taxon>
        <taxon>Hexapoda</taxon>
        <taxon>Insecta</taxon>
        <taxon>Pterygota</taxon>
        <taxon>Neoptera</taxon>
        <taxon>Endopterygota</taxon>
        <taxon>Diptera</taxon>
        <taxon>Brachycera</taxon>
        <taxon>Muscomorpha</taxon>
        <taxon>Ephydroidea</taxon>
        <taxon>Drosophilidae</taxon>
        <taxon>Drosophila</taxon>
    </lineage>
</organism>
<accession>A0A6P8XB32</accession>
<proteinExistence type="predicted"/>
<evidence type="ECO:0000256" key="1">
    <source>
        <dbReference type="SAM" id="MobiDB-lite"/>
    </source>
</evidence>
<feature type="compositionally biased region" description="Basic residues" evidence="1">
    <location>
        <begin position="583"/>
        <end position="592"/>
    </location>
</feature>
<feature type="region of interest" description="Disordered" evidence="1">
    <location>
        <begin position="476"/>
        <end position="598"/>
    </location>
</feature>
<evidence type="ECO:0000313" key="3">
    <source>
        <dbReference type="RefSeq" id="XP_034109283.1"/>
    </source>
</evidence>
<dbReference type="RefSeq" id="XP_034109283.1">
    <property type="nucleotide sequence ID" value="XM_034253392.2"/>
</dbReference>
<feature type="compositionally biased region" description="Low complexity" evidence="1">
    <location>
        <begin position="412"/>
        <end position="423"/>
    </location>
</feature>
<feature type="region of interest" description="Disordered" evidence="1">
    <location>
        <begin position="721"/>
        <end position="764"/>
    </location>
</feature>
<keyword evidence="2" id="KW-1185">Reference proteome</keyword>
<feature type="region of interest" description="Disordered" evidence="1">
    <location>
        <begin position="228"/>
        <end position="249"/>
    </location>
</feature>
<reference evidence="3" key="1">
    <citation type="submission" date="2025-08" db="UniProtKB">
        <authorList>
            <consortium name="RefSeq"/>
        </authorList>
    </citation>
    <scope>IDENTIFICATION</scope>
    <source>
        <strain evidence="3">15112-1751.03</strain>
        <tissue evidence="3">Whole Adult</tissue>
    </source>
</reference>
<dbReference type="Proteomes" id="UP000515160">
    <property type="component" value="Chromosome 3"/>
</dbReference>
<name>A0A6P8XB32_DROAB</name>
<dbReference type="GeneID" id="117571313"/>
<feature type="compositionally biased region" description="Basic and acidic residues" evidence="1">
    <location>
        <begin position="509"/>
        <end position="565"/>
    </location>
</feature>
<gene>
    <name evidence="3" type="primary">LOC117571313</name>
</gene>